<reference evidence="10 11" key="1">
    <citation type="submission" date="2010-08" db="EMBL/GenBank/DDBJ databases">
        <title>The draft genome of Desulfovibrio fructosovorans JJ.</title>
        <authorList>
            <consortium name="US DOE Joint Genome Institute (JGI-PGF)"/>
            <person name="Lucas S."/>
            <person name="Copeland A."/>
            <person name="Lapidus A."/>
            <person name="Cheng J.-F."/>
            <person name="Bruce D."/>
            <person name="Goodwin L."/>
            <person name="Pitluck S."/>
            <person name="Land M.L."/>
            <person name="Hauser L."/>
            <person name="Chang Y.-J."/>
            <person name="Jeffries C."/>
            <person name="Wall J.D."/>
            <person name="Stahl D.A."/>
            <person name="Arkin A.P."/>
            <person name="Dehal P."/>
            <person name="Stolyar S.M."/>
            <person name="Hazen T.C."/>
            <person name="Woyke T.J."/>
        </authorList>
    </citation>
    <scope>NUCLEOTIDE SEQUENCE [LARGE SCALE GENOMIC DNA]</scope>
    <source>
        <strain evidence="10 11">JJ</strain>
    </source>
</reference>
<evidence type="ECO:0000256" key="2">
    <source>
        <dbReference type="ARBA" id="ARBA00004196"/>
    </source>
</evidence>
<dbReference type="STRING" id="596151.DesfrDRAFT_2822"/>
<dbReference type="InterPro" id="IPR006963">
    <property type="entry name" value="Mopterin_OxRdtase_4Fe-4S_dom"/>
</dbReference>
<evidence type="ECO:0000256" key="4">
    <source>
        <dbReference type="ARBA" id="ARBA00022485"/>
    </source>
</evidence>
<dbReference type="SMART" id="SM00926">
    <property type="entry name" value="Molybdop_Fe4S4"/>
    <property type="match status" value="1"/>
</dbReference>
<evidence type="ECO:0000259" key="9">
    <source>
        <dbReference type="PROSITE" id="PS51669"/>
    </source>
</evidence>
<keyword evidence="4" id="KW-0004">4Fe-4S</keyword>
<evidence type="ECO:0000313" key="11">
    <source>
        <dbReference type="Proteomes" id="UP000006250"/>
    </source>
</evidence>
<evidence type="ECO:0000256" key="7">
    <source>
        <dbReference type="ARBA" id="ARBA00023004"/>
    </source>
</evidence>
<comment type="cofactor">
    <cofactor evidence="1">
        <name>[4Fe-4S] cluster</name>
        <dbReference type="ChEBI" id="CHEBI:49883"/>
    </cofactor>
</comment>
<evidence type="ECO:0000256" key="5">
    <source>
        <dbReference type="ARBA" id="ARBA00022723"/>
    </source>
</evidence>
<evidence type="ECO:0000256" key="3">
    <source>
        <dbReference type="ARBA" id="ARBA00010312"/>
    </source>
</evidence>
<keyword evidence="8" id="KW-0411">Iron-sulfur</keyword>
<dbReference type="EMBL" id="AECZ01000020">
    <property type="protein sequence ID" value="EFL50389.1"/>
    <property type="molecule type" value="Genomic_DNA"/>
</dbReference>
<sequence>MEWNRREFLKIAGATSAVAAFGGLGFDLGQAKAAALAQADKLKFTKQTTSVCCYCSVGCGLIASTDKNGEGRVVNIEGDPDHPISEGSLCPKGASHYQLGKNDRRITKVLYRAPYSENWEEKSWDFALDRIARKVKEARDASFTVKDAKGRVVNRLETLASVGSAAMDNEECWIYQGMLRALGFTYIEHQARI</sequence>
<comment type="similarity">
    <text evidence="3">Belongs to the prokaryotic molybdopterin-containing oxidoreductase family.</text>
</comment>
<dbReference type="PANTHER" id="PTHR43598">
    <property type="entry name" value="TUNGSTEN-CONTAINING FORMYLMETHANOFURAN DEHYDROGENASE 2 SUBUNIT B"/>
    <property type="match status" value="1"/>
</dbReference>
<evidence type="ECO:0000256" key="6">
    <source>
        <dbReference type="ARBA" id="ARBA00023002"/>
    </source>
</evidence>
<evidence type="ECO:0000313" key="10">
    <source>
        <dbReference type="EMBL" id="EFL50389.1"/>
    </source>
</evidence>
<gene>
    <name evidence="10" type="ORF">DesfrDRAFT_2822</name>
</gene>
<dbReference type="SUPFAM" id="SSF53706">
    <property type="entry name" value="Formate dehydrogenase/DMSO reductase, domains 1-3"/>
    <property type="match status" value="1"/>
</dbReference>
<dbReference type="GO" id="GO:0016491">
    <property type="term" value="F:oxidoreductase activity"/>
    <property type="evidence" value="ECO:0007669"/>
    <property type="project" value="UniProtKB-KW"/>
</dbReference>
<protein>
    <submittedName>
        <fullName evidence="10">Molybdopterin oxidoreductase Fe4S4 region</fullName>
    </submittedName>
</protein>
<keyword evidence="5" id="KW-0479">Metal-binding</keyword>
<comment type="subcellular location">
    <subcellularLocation>
        <location evidence="2">Cell envelope</location>
    </subcellularLocation>
</comment>
<dbReference type="InterPro" id="IPR006311">
    <property type="entry name" value="TAT_signal"/>
</dbReference>
<comment type="caution">
    <text evidence="10">The sequence shown here is derived from an EMBL/GenBank/DDBJ whole genome shotgun (WGS) entry which is preliminary data.</text>
</comment>
<dbReference type="Pfam" id="PF04879">
    <property type="entry name" value="Molybdop_Fe4S4"/>
    <property type="match status" value="1"/>
</dbReference>
<dbReference type="GO" id="GO:0009055">
    <property type="term" value="F:electron transfer activity"/>
    <property type="evidence" value="ECO:0007669"/>
    <property type="project" value="TreeGrafter"/>
</dbReference>
<dbReference type="GO" id="GO:0030313">
    <property type="term" value="C:cell envelope"/>
    <property type="evidence" value="ECO:0007669"/>
    <property type="project" value="UniProtKB-SubCell"/>
</dbReference>
<keyword evidence="7" id="KW-0408">Iron</keyword>
<organism evidence="10 11">
    <name type="scientific">Solidesulfovibrio fructosivorans JJ]</name>
    <dbReference type="NCBI Taxonomy" id="596151"/>
    <lineage>
        <taxon>Bacteria</taxon>
        <taxon>Pseudomonadati</taxon>
        <taxon>Thermodesulfobacteriota</taxon>
        <taxon>Desulfovibrionia</taxon>
        <taxon>Desulfovibrionales</taxon>
        <taxon>Desulfovibrionaceae</taxon>
        <taxon>Solidesulfovibrio</taxon>
    </lineage>
</organism>
<accession>E1JYX3</accession>
<evidence type="ECO:0000256" key="1">
    <source>
        <dbReference type="ARBA" id="ARBA00001966"/>
    </source>
</evidence>
<name>E1JYX3_SOLFR</name>
<dbReference type="AlphaFoldDB" id="E1JYX3"/>
<dbReference type="GO" id="GO:0051539">
    <property type="term" value="F:4 iron, 4 sulfur cluster binding"/>
    <property type="evidence" value="ECO:0007669"/>
    <property type="project" value="UniProtKB-KW"/>
</dbReference>
<dbReference type="Gene3D" id="3.40.50.740">
    <property type="match status" value="1"/>
</dbReference>
<feature type="domain" description="4Fe-4S Mo/W bis-MGD-type" evidence="9">
    <location>
        <begin position="45"/>
        <end position="104"/>
    </location>
</feature>
<keyword evidence="6" id="KW-0560">Oxidoreductase</keyword>
<dbReference type="PROSITE" id="PS00551">
    <property type="entry name" value="MOLYBDOPTERIN_PROK_1"/>
    <property type="match status" value="1"/>
</dbReference>
<dbReference type="InterPro" id="IPR027467">
    <property type="entry name" value="MopterinOxRdtase_cofactor_BS"/>
</dbReference>
<dbReference type="Proteomes" id="UP000006250">
    <property type="component" value="Unassembled WGS sequence"/>
</dbReference>
<dbReference type="PROSITE" id="PS51669">
    <property type="entry name" value="4FE4S_MOW_BIS_MGD"/>
    <property type="match status" value="1"/>
</dbReference>
<keyword evidence="11" id="KW-1185">Reference proteome</keyword>
<dbReference type="GO" id="GO:0009061">
    <property type="term" value="P:anaerobic respiration"/>
    <property type="evidence" value="ECO:0007669"/>
    <property type="project" value="TreeGrafter"/>
</dbReference>
<dbReference type="eggNOG" id="COG0243">
    <property type="taxonomic scope" value="Bacteria"/>
</dbReference>
<dbReference type="PANTHER" id="PTHR43598:SF1">
    <property type="entry name" value="FORMATE DEHYDROGENASE-O MAJOR SUBUNIT"/>
    <property type="match status" value="1"/>
</dbReference>
<proteinExistence type="inferred from homology"/>
<evidence type="ECO:0000256" key="8">
    <source>
        <dbReference type="ARBA" id="ARBA00023014"/>
    </source>
</evidence>
<dbReference type="PROSITE" id="PS51318">
    <property type="entry name" value="TAT"/>
    <property type="match status" value="1"/>
</dbReference>
<dbReference type="Gene3D" id="2.20.25.90">
    <property type="entry name" value="ADC-like domains"/>
    <property type="match status" value="1"/>
</dbReference>
<dbReference type="GO" id="GO:0030151">
    <property type="term" value="F:molybdenum ion binding"/>
    <property type="evidence" value="ECO:0007669"/>
    <property type="project" value="TreeGrafter"/>
</dbReference>